<dbReference type="AlphaFoldDB" id="A0A448XP07"/>
<dbReference type="Proteomes" id="UP000784294">
    <property type="component" value="Unassembled WGS sequence"/>
</dbReference>
<dbReference type="EMBL" id="CAAALY010268933">
    <property type="protein sequence ID" value="VEL41352.1"/>
    <property type="molecule type" value="Genomic_DNA"/>
</dbReference>
<protein>
    <submittedName>
        <fullName evidence="2">Uncharacterized protein</fullName>
    </submittedName>
</protein>
<proteinExistence type="predicted"/>
<sequence length="145" mass="15664">MTALATILSRANPASKLPSFSCQRNMRLLKKIPPFLIFSFTPPYASPISGSSSLFLLFFAADFQLARPATTNLPPTTILSCLGSCWVGRNRGDRARRCPQSGHSSPSGLSLLALFCPRLGESHRDPASPVRLTPHTSASYHHAGL</sequence>
<evidence type="ECO:0000256" key="1">
    <source>
        <dbReference type="SAM" id="MobiDB-lite"/>
    </source>
</evidence>
<reference evidence="2" key="1">
    <citation type="submission" date="2018-11" db="EMBL/GenBank/DDBJ databases">
        <authorList>
            <consortium name="Pathogen Informatics"/>
        </authorList>
    </citation>
    <scope>NUCLEOTIDE SEQUENCE</scope>
</reference>
<keyword evidence="3" id="KW-1185">Reference proteome</keyword>
<accession>A0A448XP07</accession>
<evidence type="ECO:0000313" key="2">
    <source>
        <dbReference type="EMBL" id="VEL41352.1"/>
    </source>
</evidence>
<evidence type="ECO:0000313" key="3">
    <source>
        <dbReference type="Proteomes" id="UP000784294"/>
    </source>
</evidence>
<gene>
    <name evidence="2" type="ORF">PXEA_LOCUS34792</name>
</gene>
<organism evidence="2 3">
    <name type="scientific">Protopolystoma xenopodis</name>
    <dbReference type="NCBI Taxonomy" id="117903"/>
    <lineage>
        <taxon>Eukaryota</taxon>
        <taxon>Metazoa</taxon>
        <taxon>Spiralia</taxon>
        <taxon>Lophotrochozoa</taxon>
        <taxon>Platyhelminthes</taxon>
        <taxon>Monogenea</taxon>
        <taxon>Polyopisthocotylea</taxon>
        <taxon>Polystomatidea</taxon>
        <taxon>Polystomatidae</taxon>
        <taxon>Protopolystoma</taxon>
    </lineage>
</organism>
<feature type="region of interest" description="Disordered" evidence="1">
    <location>
        <begin position="123"/>
        <end position="145"/>
    </location>
</feature>
<name>A0A448XP07_9PLAT</name>
<comment type="caution">
    <text evidence="2">The sequence shown here is derived from an EMBL/GenBank/DDBJ whole genome shotgun (WGS) entry which is preliminary data.</text>
</comment>